<evidence type="ECO:0000313" key="2">
    <source>
        <dbReference type="EMBL" id="EFL23652.1"/>
    </source>
</evidence>
<accession>D9WLR2</accession>
<reference evidence="2 3" key="1">
    <citation type="submission" date="2009-02" db="EMBL/GenBank/DDBJ databases">
        <title>Annotation of Streptomyces hygroscopicus strain ATCC 53653.</title>
        <authorList>
            <consortium name="The Broad Institute Genome Sequencing Platform"/>
            <consortium name="Broad Institute Microbial Sequencing Center"/>
            <person name="Fischbach M."/>
            <person name="Godfrey P."/>
            <person name="Ward D."/>
            <person name="Young S."/>
            <person name="Zeng Q."/>
            <person name="Koehrsen M."/>
            <person name="Alvarado L."/>
            <person name="Berlin A.M."/>
            <person name="Bochicchio J."/>
            <person name="Borenstein D."/>
            <person name="Chapman S.B."/>
            <person name="Chen Z."/>
            <person name="Engels R."/>
            <person name="Freedman E."/>
            <person name="Gellesch M."/>
            <person name="Goldberg J."/>
            <person name="Griggs A."/>
            <person name="Gujja S."/>
            <person name="Heilman E.R."/>
            <person name="Heiman D.I."/>
            <person name="Hepburn T.A."/>
            <person name="Howarth C."/>
            <person name="Jen D."/>
            <person name="Larson L."/>
            <person name="Lewis B."/>
            <person name="Mehta T."/>
            <person name="Park D."/>
            <person name="Pearson M."/>
            <person name="Richards J."/>
            <person name="Roberts A."/>
            <person name="Saif S."/>
            <person name="Shea T.D."/>
            <person name="Shenoy N."/>
            <person name="Sisk P."/>
            <person name="Stolte C."/>
            <person name="Sykes S.N."/>
            <person name="Thomson T."/>
            <person name="Walk T."/>
            <person name="White J."/>
            <person name="Yandava C."/>
            <person name="Straight P."/>
            <person name="Clardy J."/>
            <person name="Hung D."/>
            <person name="Kolter R."/>
            <person name="Mekalanos J."/>
            <person name="Walker S."/>
            <person name="Walsh C.T."/>
            <person name="Wieland-Brown L.C."/>
            <person name="Haas B."/>
            <person name="Nusbaum C."/>
            <person name="Birren B."/>
        </authorList>
    </citation>
    <scope>NUCLEOTIDE SEQUENCE [LARGE SCALE GENOMIC DNA]</scope>
    <source>
        <strain evidence="2 3">ATCC 53653</strain>
    </source>
</reference>
<dbReference type="Pfam" id="PF07045">
    <property type="entry name" value="DUF1330"/>
    <property type="match status" value="1"/>
</dbReference>
<dbReference type="SUPFAM" id="SSF54909">
    <property type="entry name" value="Dimeric alpha+beta barrel"/>
    <property type="match status" value="1"/>
</dbReference>
<organism evidence="2 3">
    <name type="scientific">Streptomyces himastatinicus ATCC 53653</name>
    <dbReference type="NCBI Taxonomy" id="457427"/>
    <lineage>
        <taxon>Bacteria</taxon>
        <taxon>Bacillati</taxon>
        <taxon>Actinomycetota</taxon>
        <taxon>Actinomycetes</taxon>
        <taxon>Kitasatosporales</taxon>
        <taxon>Streptomycetaceae</taxon>
        <taxon>Streptomyces</taxon>
        <taxon>Streptomyces violaceusniger group</taxon>
    </lineage>
</organism>
<dbReference type="PANTHER" id="PTHR41521:SF4">
    <property type="entry name" value="BLR0684 PROTEIN"/>
    <property type="match status" value="1"/>
</dbReference>
<dbReference type="AlphaFoldDB" id="D9WLR2"/>
<gene>
    <name evidence="2" type="ORF">SSOG_03366</name>
</gene>
<dbReference type="HOGENOM" id="CLU_145407_0_0_11"/>
<sequence>MPAYALAHLRASSPHPDIITYLERIQATLDPFHGRFVIHGGALEVAEGEWPGSAVLIEFPDMEQGRAWYASPAYQEILPLRTDHVEGDVILVEGVGPDYDPVERAAKLRAEDAGYTS</sequence>
<dbReference type="RefSeq" id="WP_009715469.1">
    <property type="nucleotide sequence ID" value="NZ_GG657754.1"/>
</dbReference>
<protein>
    <recommendedName>
        <fullName evidence="1">DUF1330 domain-containing protein</fullName>
    </recommendedName>
</protein>
<evidence type="ECO:0000313" key="3">
    <source>
        <dbReference type="Proteomes" id="UP000003963"/>
    </source>
</evidence>
<dbReference type="OrthoDB" id="9806380at2"/>
<keyword evidence="3" id="KW-1185">Reference proteome</keyword>
<dbReference type="EMBL" id="GG657754">
    <property type="protein sequence ID" value="EFL23652.1"/>
    <property type="molecule type" value="Genomic_DNA"/>
</dbReference>
<proteinExistence type="predicted"/>
<feature type="domain" description="DUF1330" evidence="1">
    <location>
        <begin position="2"/>
        <end position="95"/>
    </location>
</feature>
<evidence type="ECO:0000259" key="1">
    <source>
        <dbReference type="Pfam" id="PF07045"/>
    </source>
</evidence>
<name>D9WLR2_9ACTN</name>
<dbReference type="PANTHER" id="PTHR41521">
    <property type="match status" value="1"/>
</dbReference>
<dbReference type="Proteomes" id="UP000003963">
    <property type="component" value="Unassembled WGS sequence"/>
</dbReference>
<dbReference type="InterPro" id="IPR011008">
    <property type="entry name" value="Dimeric_a/b-barrel"/>
</dbReference>
<dbReference type="STRING" id="457427.SSOG_03366"/>
<dbReference type="InterPro" id="IPR010753">
    <property type="entry name" value="DUF1330"/>
</dbReference>
<dbReference type="Gene3D" id="3.30.70.100">
    <property type="match status" value="1"/>
</dbReference>